<dbReference type="InterPro" id="IPR037219">
    <property type="entry name" value="Peptidase_M41-like"/>
</dbReference>
<comment type="similarity">
    <text evidence="13 14">In the central section; belongs to the AAA ATPase family.</text>
</comment>
<dbReference type="GO" id="GO:0004176">
    <property type="term" value="F:ATP-dependent peptidase activity"/>
    <property type="evidence" value="ECO:0007669"/>
    <property type="project" value="InterPro"/>
</dbReference>
<dbReference type="GO" id="GO:0016887">
    <property type="term" value="F:ATP hydrolysis activity"/>
    <property type="evidence" value="ECO:0007669"/>
    <property type="project" value="UniProtKB-UniRule"/>
</dbReference>
<dbReference type="FunFam" id="1.20.58.760:FF:000001">
    <property type="entry name" value="ATP-dependent zinc metalloprotease FtsH"/>
    <property type="match status" value="1"/>
</dbReference>
<keyword evidence="10 14" id="KW-1133">Transmembrane helix</keyword>
<dbReference type="Proteomes" id="UP000076400">
    <property type="component" value="Unassembled WGS sequence"/>
</dbReference>
<evidence type="ECO:0000256" key="4">
    <source>
        <dbReference type="ARBA" id="ARBA00022692"/>
    </source>
</evidence>
<keyword evidence="14" id="KW-1003">Cell membrane</keyword>
<keyword evidence="7 14" id="KW-0378">Hydrolase</keyword>
<dbReference type="STRING" id="580166.AUP43_02080"/>
<feature type="binding site" evidence="14">
    <location>
        <position position="419"/>
    </location>
    <ligand>
        <name>Zn(2+)</name>
        <dbReference type="ChEBI" id="CHEBI:29105"/>
        <note>catalytic</note>
    </ligand>
</feature>
<feature type="binding site" evidence="14">
    <location>
        <position position="423"/>
    </location>
    <ligand>
        <name>Zn(2+)</name>
        <dbReference type="ChEBI" id="CHEBI:29105"/>
        <note>catalytic</note>
    </ligand>
</feature>
<dbReference type="InterPro" id="IPR000642">
    <property type="entry name" value="Peptidase_M41"/>
</dbReference>
<dbReference type="CDD" id="cd19501">
    <property type="entry name" value="RecA-like_FtsH"/>
    <property type="match status" value="1"/>
</dbReference>
<evidence type="ECO:0000256" key="7">
    <source>
        <dbReference type="ARBA" id="ARBA00022801"/>
    </source>
</evidence>
<accession>A0A154W1A3</accession>
<dbReference type="Pfam" id="PF06480">
    <property type="entry name" value="FtsH_ext"/>
    <property type="match status" value="1"/>
</dbReference>
<dbReference type="InterPro" id="IPR011546">
    <property type="entry name" value="Pept_M41_FtsH_extracell"/>
</dbReference>
<keyword evidence="3 14" id="KW-0645">Protease</keyword>
<evidence type="ECO:0000256" key="14">
    <source>
        <dbReference type="HAMAP-Rule" id="MF_01458"/>
    </source>
</evidence>
<reference evidence="17 18" key="1">
    <citation type="submission" date="2015-12" db="EMBL/GenBank/DDBJ databases">
        <title>Genome sequence of Oceanibaculum pacificum MCCC 1A02656.</title>
        <authorList>
            <person name="Lu L."/>
            <person name="Lai Q."/>
            <person name="Shao Z."/>
            <person name="Qian P."/>
        </authorList>
    </citation>
    <scope>NUCLEOTIDE SEQUENCE [LARGE SCALE GENOMIC DNA]</scope>
    <source>
        <strain evidence="17 18">MCCC 1A02656</strain>
    </source>
</reference>
<dbReference type="AlphaFoldDB" id="A0A154W1A3"/>
<evidence type="ECO:0000256" key="2">
    <source>
        <dbReference type="ARBA" id="ARBA00010044"/>
    </source>
</evidence>
<dbReference type="InterPro" id="IPR005936">
    <property type="entry name" value="FtsH"/>
</dbReference>
<evidence type="ECO:0000313" key="17">
    <source>
        <dbReference type="EMBL" id="KZD07334.1"/>
    </source>
</evidence>
<dbReference type="EC" id="3.4.24.-" evidence="14"/>
<gene>
    <name evidence="14" type="primary">ftsH</name>
    <name evidence="17" type="ORF">AUP43_02080</name>
</gene>
<dbReference type="InterPro" id="IPR003960">
    <property type="entry name" value="ATPase_AAA_CS"/>
</dbReference>
<dbReference type="PANTHER" id="PTHR23076">
    <property type="entry name" value="METALLOPROTEASE M41 FTSH"/>
    <property type="match status" value="1"/>
</dbReference>
<dbReference type="GO" id="GO:0051301">
    <property type="term" value="P:cell division"/>
    <property type="evidence" value="ECO:0007669"/>
    <property type="project" value="UniProtKB-KW"/>
</dbReference>
<dbReference type="InterPro" id="IPR041569">
    <property type="entry name" value="AAA_lid_3"/>
</dbReference>
<dbReference type="PANTHER" id="PTHR23076:SF113">
    <property type="entry name" value="ATP-DEPENDENT ZINC METALLOPROTEASE FTSH 1, CHLOROPLASTIC-RELATED"/>
    <property type="match status" value="1"/>
</dbReference>
<evidence type="ECO:0000313" key="18">
    <source>
        <dbReference type="Proteomes" id="UP000076400"/>
    </source>
</evidence>
<dbReference type="Pfam" id="PF01434">
    <property type="entry name" value="Peptidase_M41"/>
    <property type="match status" value="1"/>
</dbReference>
<keyword evidence="17" id="KW-0131">Cell cycle</keyword>
<evidence type="ECO:0000256" key="3">
    <source>
        <dbReference type="ARBA" id="ARBA00022670"/>
    </source>
</evidence>
<dbReference type="Gene3D" id="1.20.58.760">
    <property type="entry name" value="Peptidase M41"/>
    <property type="match status" value="1"/>
</dbReference>
<protein>
    <recommendedName>
        <fullName evidence="14">ATP-dependent zinc metalloprotease FtsH</fullName>
        <ecNumber evidence="14">3.4.24.-</ecNumber>
    </recommendedName>
</protein>
<dbReference type="Gene3D" id="3.40.50.300">
    <property type="entry name" value="P-loop containing nucleotide triphosphate hydrolases"/>
    <property type="match status" value="1"/>
</dbReference>
<keyword evidence="11 14" id="KW-0482">Metalloprotease</keyword>
<dbReference type="RefSeq" id="WP_067556832.1">
    <property type="nucleotide sequence ID" value="NZ_LPXN01000116.1"/>
</dbReference>
<dbReference type="Gene3D" id="1.10.8.60">
    <property type="match status" value="1"/>
</dbReference>
<dbReference type="GO" id="GO:0006508">
    <property type="term" value="P:proteolysis"/>
    <property type="evidence" value="ECO:0007669"/>
    <property type="project" value="UniProtKB-KW"/>
</dbReference>
<comment type="caution">
    <text evidence="17">The sequence shown here is derived from an EMBL/GenBank/DDBJ whole genome shotgun (WGS) entry which is preliminary data.</text>
</comment>
<evidence type="ECO:0000256" key="15">
    <source>
        <dbReference type="RuleBase" id="RU003651"/>
    </source>
</evidence>
<comment type="similarity">
    <text evidence="15">Belongs to the AAA ATPase family.</text>
</comment>
<keyword evidence="4 14" id="KW-0812">Transmembrane</keyword>
<dbReference type="InterPro" id="IPR003959">
    <property type="entry name" value="ATPase_AAA_core"/>
</dbReference>
<feature type="transmembrane region" description="Helical" evidence="14">
    <location>
        <begin position="105"/>
        <end position="123"/>
    </location>
</feature>
<dbReference type="SUPFAM" id="SSF140990">
    <property type="entry name" value="FtsH protease domain-like"/>
    <property type="match status" value="1"/>
</dbReference>
<evidence type="ECO:0000259" key="16">
    <source>
        <dbReference type="SMART" id="SM00382"/>
    </source>
</evidence>
<comment type="function">
    <text evidence="14">Acts as a processive, ATP-dependent zinc metallopeptidase for both cytoplasmic and membrane proteins. Plays a role in the quality control of integral membrane proteins.</text>
</comment>
<dbReference type="Pfam" id="PF17862">
    <property type="entry name" value="AAA_lid_3"/>
    <property type="match status" value="1"/>
</dbReference>
<keyword evidence="9 14" id="KW-0067">ATP-binding</keyword>
<dbReference type="OrthoDB" id="9809379at2"/>
<feature type="domain" description="AAA+ ATPase" evidence="16">
    <location>
        <begin position="188"/>
        <end position="328"/>
    </location>
</feature>
<dbReference type="HAMAP" id="MF_01458">
    <property type="entry name" value="FtsH"/>
    <property type="match status" value="1"/>
</dbReference>
<comment type="subcellular location">
    <subcellularLocation>
        <location evidence="14">Cell membrane</location>
        <topology evidence="14">Multi-pass membrane protein</topology>
        <orientation evidence="14">Cytoplasmic side</orientation>
    </subcellularLocation>
    <subcellularLocation>
        <location evidence="1">Membrane</location>
    </subcellularLocation>
</comment>
<dbReference type="GO" id="GO:0004222">
    <property type="term" value="F:metalloendopeptidase activity"/>
    <property type="evidence" value="ECO:0007669"/>
    <property type="project" value="InterPro"/>
</dbReference>
<sequence>MERKTQINLWYVVLAVFGVILLRDLWVQTQSVEPIPYSRFERYVDEGLVRDVVVGKDYIRGTFTQPQNGKSHFVTTRVEPGLAERLSGTGIEYTGAVENTWLSTLLSWVVPVLLFFALWMFVIRRFAERQGFGGLMSIGKSKAKVYVETDTKVGFRDVAGVDEAKEELQEIVEFLKAPEEYGKLGARVPKGVLLVGPPGTGKTLLARAVAGEAGVPFYSISGSEFVEMFVGVGAARVRDLFEQARAKAPAIIFIDELDALGRARGAAGPVGGHDEREQTLNQLLTELDGFDPSTGLVLLAATNRPEILDPALLRAGRFDRQILVDRPDKKGRVDILRVHMKKARIGPDVDAEQIAALTTGFSGADLANLVNEAALLATRRKADAVNMDDFTRAIERIVAGLEKRNRLLNPKERKVVAYHEMGHALVAMALPGVDEVHKVSIIPRGIGALGYTIQRPTEDRFLMTREELEDKIAVLLGGRAAERLVFGHLSTGAADDLAKATDIARSMVARYGMDEELGYVSYDDRQPGFLGEKPVGQAERRYSEATAEKIDAAVRRVVDETFERTLAILEKNRDILDESAQALLTRETLDERALKTLTQNLIKLEPRRPSAETELAAKAPMELAGE</sequence>
<keyword evidence="8 14" id="KW-0862">Zinc</keyword>
<feature type="active site" evidence="14">
    <location>
        <position position="420"/>
    </location>
</feature>
<comment type="subunit">
    <text evidence="14">Homohexamer.</text>
</comment>
<keyword evidence="17" id="KW-0132">Cell division</keyword>
<dbReference type="EMBL" id="LPXN01000116">
    <property type="protein sequence ID" value="KZD07334.1"/>
    <property type="molecule type" value="Genomic_DNA"/>
</dbReference>
<evidence type="ECO:0000256" key="13">
    <source>
        <dbReference type="ARBA" id="ARBA00061570"/>
    </source>
</evidence>
<keyword evidence="12 14" id="KW-0472">Membrane</keyword>
<evidence type="ECO:0000256" key="12">
    <source>
        <dbReference type="ARBA" id="ARBA00023136"/>
    </source>
</evidence>
<dbReference type="InterPro" id="IPR003593">
    <property type="entry name" value="AAA+_ATPase"/>
</dbReference>
<comment type="similarity">
    <text evidence="2 14">In the C-terminal section; belongs to the peptidase M41 family.</text>
</comment>
<feature type="binding site" evidence="14">
    <location>
        <begin position="196"/>
        <end position="203"/>
    </location>
    <ligand>
        <name>ATP</name>
        <dbReference type="ChEBI" id="CHEBI:30616"/>
    </ligand>
</feature>
<dbReference type="NCBIfam" id="TIGR01241">
    <property type="entry name" value="FtsH_fam"/>
    <property type="match status" value="1"/>
</dbReference>
<evidence type="ECO:0000256" key="9">
    <source>
        <dbReference type="ARBA" id="ARBA00022840"/>
    </source>
</evidence>
<dbReference type="GO" id="GO:0005886">
    <property type="term" value="C:plasma membrane"/>
    <property type="evidence" value="ECO:0007669"/>
    <property type="project" value="UniProtKB-SubCell"/>
</dbReference>
<name>A0A154W1A3_9PROT</name>
<dbReference type="Pfam" id="PF00004">
    <property type="entry name" value="AAA"/>
    <property type="match status" value="1"/>
</dbReference>
<dbReference type="FunFam" id="3.40.50.300:FF:000001">
    <property type="entry name" value="ATP-dependent zinc metalloprotease FtsH"/>
    <property type="match status" value="1"/>
</dbReference>
<evidence type="ECO:0000256" key="10">
    <source>
        <dbReference type="ARBA" id="ARBA00022989"/>
    </source>
</evidence>
<organism evidence="17 18">
    <name type="scientific">Oceanibaculum pacificum</name>
    <dbReference type="NCBI Taxonomy" id="580166"/>
    <lineage>
        <taxon>Bacteria</taxon>
        <taxon>Pseudomonadati</taxon>
        <taxon>Pseudomonadota</taxon>
        <taxon>Alphaproteobacteria</taxon>
        <taxon>Rhodospirillales</taxon>
        <taxon>Oceanibaculaceae</taxon>
        <taxon>Oceanibaculum</taxon>
    </lineage>
</organism>
<proteinExistence type="inferred from homology"/>
<evidence type="ECO:0000256" key="11">
    <source>
        <dbReference type="ARBA" id="ARBA00023049"/>
    </source>
</evidence>
<evidence type="ECO:0000256" key="1">
    <source>
        <dbReference type="ARBA" id="ARBA00004370"/>
    </source>
</evidence>
<dbReference type="PROSITE" id="PS00674">
    <property type="entry name" value="AAA"/>
    <property type="match status" value="1"/>
</dbReference>
<dbReference type="SMART" id="SM00382">
    <property type="entry name" value="AAA"/>
    <property type="match status" value="1"/>
</dbReference>
<feature type="binding site" evidence="14">
    <location>
        <position position="496"/>
    </location>
    <ligand>
        <name>Zn(2+)</name>
        <dbReference type="ChEBI" id="CHEBI:29105"/>
        <note>catalytic</note>
    </ligand>
</feature>
<comment type="caution">
    <text evidence="14">Lacks conserved residue(s) required for the propagation of feature annotation.</text>
</comment>
<keyword evidence="18" id="KW-1185">Reference proteome</keyword>
<keyword evidence="6 14" id="KW-0547">Nucleotide-binding</keyword>
<dbReference type="GO" id="GO:0005524">
    <property type="term" value="F:ATP binding"/>
    <property type="evidence" value="ECO:0007669"/>
    <property type="project" value="UniProtKB-UniRule"/>
</dbReference>
<keyword evidence="5 14" id="KW-0479">Metal-binding</keyword>
<dbReference type="SUPFAM" id="SSF52540">
    <property type="entry name" value="P-loop containing nucleoside triphosphate hydrolases"/>
    <property type="match status" value="1"/>
</dbReference>
<dbReference type="GO" id="GO:0008270">
    <property type="term" value="F:zinc ion binding"/>
    <property type="evidence" value="ECO:0007669"/>
    <property type="project" value="UniProtKB-UniRule"/>
</dbReference>
<evidence type="ECO:0000256" key="5">
    <source>
        <dbReference type="ARBA" id="ARBA00022723"/>
    </source>
</evidence>
<comment type="cofactor">
    <cofactor evidence="14">
        <name>Zn(2+)</name>
        <dbReference type="ChEBI" id="CHEBI:29105"/>
    </cofactor>
    <text evidence="14">Binds 1 zinc ion per subunit.</text>
</comment>
<evidence type="ECO:0000256" key="6">
    <source>
        <dbReference type="ARBA" id="ARBA00022741"/>
    </source>
</evidence>
<evidence type="ECO:0000256" key="8">
    <source>
        <dbReference type="ARBA" id="ARBA00022833"/>
    </source>
</evidence>
<dbReference type="GO" id="GO:0030163">
    <property type="term" value="P:protein catabolic process"/>
    <property type="evidence" value="ECO:0007669"/>
    <property type="project" value="UniProtKB-UniRule"/>
</dbReference>
<dbReference type="InterPro" id="IPR027417">
    <property type="entry name" value="P-loop_NTPase"/>
</dbReference>
<dbReference type="FunFam" id="1.10.8.60:FF:000001">
    <property type="entry name" value="ATP-dependent zinc metalloprotease FtsH"/>
    <property type="match status" value="1"/>
</dbReference>